<evidence type="ECO:0000259" key="2">
    <source>
        <dbReference type="Pfam" id="PF04765"/>
    </source>
</evidence>
<proteinExistence type="predicted"/>
<dbReference type="PANTHER" id="PTHR12956:SF17">
    <property type="entry name" value="OS01G0749100 PROTEIN"/>
    <property type="match status" value="1"/>
</dbReference>
<dbReference type="Proteomes" id="UP000068210">
    <property type="component" value="Chromosome"/>
</dbReference>
<sequence length="276" mass="32418">MDQTSTAIRKKIAIYTAITAGYDHLEEPTYKSTAENIDYLAFTDCDIRSRFWKIIPLDDKYSHLDSVRKARKLKIIGHPALDGYDYTIWIDGNIDIIGNINELLSLLDEHDLVTFKHPIRNCIYDEAMACLRRKKDSIDALKEQVEFLKRQGYPENNGLIESNVLLRKKTAALEQAMNAWWEMVLNRSRRDQLSFNYIAFKHNLNFTVMSDDNAHGNSKYFSFREKHLRRPPAERYSCHYRYSTYRATFYMRKACRKIIRHLTDLIYIGPNGAQSK</sequence>
<dbReference type="Pfam" id="PF04765">
    <property type="entry name" value="TOD1_MUCI70"/>
    <property type="match status" value="1"/>
</dbReference>
<evidence type="ECO:0000256" key="1">
    <source>
        <dbReference type="SAM" id="Coils"/>
    </source>
</evidence>
<feature type="coiled-coil region" evidence="1">
    <location>
        <begin position="124"/>
        <end position="151"/>
    </location>
</feature>
<reference evidence="3 4" key="1">
    <citation type="journal article" date="2015" name="PLoS ONE">
        <title>Azotobacter Genomes: The Genome of Azotobacter chroococcum NCIMB 8003 (ATCC 4412).</title>
        <authorList>
            <person name="Robson R.L."/>
            <person name="Jones R."/>
            <person name="Robson R.M."/>
            <person name="Schwartz A."/>
            <person name="Richardson T.H."/>
        </authorList>
    </citation>
    <scope>NUCLEOTIDE SEQUENCE [LARGE SCALE GENOMIC DNA]</scope>
    <source>
        <strain evidence="3 4">NCIMB 8003</strain>
    </source>
</reference>
<dbReference type="HOGENOM" id="CLU_078992_0_0_6"/>
<dbReference type="RefSeq" id="WP_039803676.1">
    <property type="nucleotide sequence ID" value="NZ_CP010415.1"/>
</dbReference>
<keyword evidence="4" id="KW-1185">Reference proteome</keyword>
<accession>A0A0C4WLN1</accession>
<organism evidence="3 4">
    <name type="scientific">Azotobacter chroococcum NCIMB 8003</name>
    <dbReference type="NCBI Taxonomy" id="1328314"/>
    <lineage>
        <taxon>Bacteria</taxon>
        <taxon>Pseudomonadati</taxon>
        <taxon>Pseudomonadota</taxon>
        <taxon>Gammaproteobacteria</taxon>
        <taxon>Pseudomonadales</taxon>
        <taxon>Pseudomonadaceae</taxon>
        <taxon>Azotobacter</taxon>
    </lineage>
</organism>
<dbReference type="STRING" id="1328314.Achr_17880"/>
<evidence type="ECO:0000313" key="3">
    <source>
        <dbReference type="EMBL" id="AJE21244.1"/>
    </source>
</evidence>
<feature type="domain" description="TOD1/MUCI70 glycosyltransferase-like" evidence="2">
    <location>
        <begin position="48"/>
        <end position="203"/>
    </location>
</feature>
<name>A0A0C4WLN1_9GAMM</name>
<keyword evidence="3" id="KW-0808">Transferase</keyword>
<dbReference type="SUPFAM" id="SSF53448">
    <property type="entry name" value="Nucleotide-diphospho-sugar transferases"/>
    <property type="match status" value="1"/>
</dbReference>
<dbReference type="InterPro" id="IPR048354">
    <property type="entry name" value="TOD1_MUCI70_glycTrfase_dom"/>
</dbReference>
<dbReference type="InterPro" id="IPR006852">
    <property type="entry name" value="TOD1_MUCI70"/>
</dbReference>
<dbReference type="EMBL" id="CP010415">
    <property type="protein sequence ID" value="AJE21244.1"/>
    <property type="molecule type" value="Genomic_DNA"/>
</dbReference>
<dbReference type="InterPro" id="IPR029044">
    <property type="entry name" value="Nucleotide-diphossugar_trans"/>
</dbReference>
<keyword evidence="1" id="KW-0175">Coiled coil</keyword>
<dbReference type="GO" id="GO:0016740">
    <property type="term" value="F:transferase activity"/>
    <property type="evidence" value="ECO:0007669"/>
    <property type="project" value="UniProtKB-KW"/>
</dbReference>
<evidence type="ECO:0000313" key="4">
    <source>
        <dbReference type="Proteomes" id="UP000068210"/>
    </source>
</evidence>
<dbReference type="AlphaFoldDB" id="A0A0C4WLN1"/>
<dbReference type="PANTHER" id="PTHR12956">
    <property type="entry name" value="ALKALINE CERAMIDASE-RELATED"/>
    <property type="match status" value="1"/>
</dbReference>
<protein>
    <submittedName>
        <fullName evidence="3">Glycosyl transferase family 2</fullName>
    </submittedName>
</protein>
<dbReference type="KEGG" id="acx:Achr_17880"/>
<gene>
    <name evidence="3" type="ORF">Achr_17880</name>
</gene>